<organism evidence="1 2">
    <name type="scientific">Lolliginicoccus lacisalsi</name>
    <dbReference type="NCBI Taxonomy" id="2742202"/>
    <lineage>
        <taxon>Bacteria</taxon>
        <taxon>Bacillati</taxon>
        <taxon>Actinomycetota</taxon>
        <taxon>Actinomycetes</taxon>
        <taxon>Mycobacteriales</taxon>
        <taxon>Hoyosellaceae</taxon>
        <taxon>Lolliginicoccus</taxon>
    </lineage>
</organism>
<keyword evidence="2" id="KW-1185">Reference proteome</keyword>
<dbReference type="AlphaFoldDB" id="A0A927JBN5"/>
<protein>
    <submittedName>
        <fullName evidence="1">Uncharacterized protein</fullName>
    </submittedName>
</protein>
<dbReference type="Proteomes" id="UP000642993">
    <property type="component" value="Unassembled WGS sequence"/>
</dbReference>
<accession>A0A927JBN5</accession>
<name>A0A927JBN5_9ACTN</name>
<dbReference type="RefSeq" id="WP_192038185.1">
    <property type="nucleotide sequence ID" value="NZ_JACYWE010000002.1"/>
</dbReference>
<evidence type="ECO:0000313" key="2">
    <source>
        <dbReference type="Proteomes" id="UP000642993"/>
    </source>
</evidence>
<gene>
    <name evidence="1" type="ORF">HT102_04325</name>
</gene>
<comment type="caution">
    <text evidence="1">The sequence shown here is derived from an EMBL/GenBank/DDBJ whole genome shotgun (WGS) entry which is preliminary data.</text>
</comment>
<evidence type="ECO:0000313" key="1">
    <source>
        <dbReference type="EMBL" id="MBD8505712.1"/>
    </source>
</evidence>
<sequence length="206" mass="20922">MAPRDTLLRRGRVVAAAGIVLGTGATLTLASWSDATFTTGTFGVGSFGIEASTDNGATWYQDEDILAFTVAAAGVRPGDTRYAPLSVRTESGSLGALATLGGATSEGATAIFDALRYRVVETNTCDASAFTAGASYLVGASSVRATLGTGSAPEAIALDAATASPGTARHYCFELHLPDTTPNWTNPALPGTTALARWPLTASSIS</sequence>
<proteinExistence type="predicted"/>
<dbReference type="EMBL" id="JACYWE010000002">
    <property type="protein sequence ID" value="MBD8505712.1"/>
    <property type="molecule type" value="Genomic_DNA"/>
</dbReference>
<reference evidence="1" key="1">
    <citation type="submission" date="2020-09" db="EMBL/GenBank/DDBJ databases">
        <title>Hoyosella lacisalsi sp. nov., a halotolerant actinobacterium isolated from soil of Lake Gudzhirganskoe.</title>
        <authorList>
            <person name="Yang Q."/>
            <person name="Guo P.Y."/>
            <person name="Liu S.W."/>
            <person name="Li F.N."/>
            <person name="Sun C.H."/>
        </authorList>
    </citation>
    <scope>NUCLEOTIDE SEQUENCE</scope>
    <source>
        <strain evidence="1">G463</strain>
    </source>
</reference>